<name>A0A174HLY4_9FIRM</name>
<protein>
    <submittedName>
        <fullName evidence="2">CotJB protein</fullName>
    </submittedName>
</protein>
<dbReference type="RefSeq" id="WP_330378128.1">
    <property type="nucleotide sequence ID" value="NZ_CYYV01000014.1"/>
</dbReference>
<dbReference type="AlphaFoldDB" id="A0A174HLY4"/>
<dbReference type="EMBL" id="CYYV01000014">
    <property type="protein sequence ID" value="CUO75952.1"/>
    <property type="molecule type" value="Genomic_DNA"/>
</dbReference>
<evidence type="ECO:0000313" key="2">
    <source>
        <dbReference type="EMBL" id="CUO75952.1"/>
    </source>
</evidence>
<organism evidence="2 3">
    <name type="scientific">Fusicatenibacter saccharivorans</name>
    <dbReference type="NCBI Taxonomy" id="1150298"/>
    <lineage>
        <taxon>Bacteria</taxon>
        <taxon>Bacillati</taxon>
        <taxon>Bacillota</taxon>
        <taxon>Clostridia</taxon>
        <taxon>Lachnospirales</taxon>
        <taxon>Lachnospiraceae</taxon>
        <taxon>Fusicatenibacter</taxon>
    </lineage>
</organism>
<sequence length="93" mass="11069">MMPQMPSREKLLAWIDQVSFAVVEMNLYLDTHPEDEDALAFFREKVELRKEVLKQYAEQYGPLTIDTANDRMSRSFEWVMQPWPWEVNRKGGC</sequence>
<gene>
    <name evidence="2" type="ORF">ERS852406_02769</name>
</gene>
<evidence type="ECO:0000259" key="1">
    <source>
        <dbReference type="Pfam" id="PF12652"/>
    </source>
</evidence>
<dbReference type="InterPro" id="IPR016571">
    <property type="entry name" value="Spore_coat_assembly_CotJB"/>
</dbReference>
<dbReference type="InterPro" id="IPR024207">
    <property type="entry name" value="CotJB_dom"/>
</dbReference>
<feature type="domain" description="Protein CotJB" evidence="1">
    <location>
        <begin position="10"/>
        <end position="86"/>
    </location>
</feature>
<dbReference type="PIRSF" id="PIRSF010606">
    <property type="entry name" value="Spore_coat_CotJB"/>
    <property type="match status" value="1"/>
</dbReference>
<dbReference type="Proteomes" id="UP000095706">
    <property type="component" value="Unassembled WGS sequence"/>
</dbReference>
<reference evidence="2 3" key="1">
    <citation type="submission" date="2015-09" db="EMBL/GenBank/DDBJ databases">
        <authorList>
            <consortium name="Pathogen Informatics"/>
        </authorList>
    </citation>
    <scope>NUCLEOTIDE SEQUENCE [LARGE SCALE GENOMIC DNA]</scope>
    <source>
        <strain evidence="2 3">2789STDY5608849</strain>
    </source>
</reference>
<dbReference type="Pfam" id="PF12652">
    <property type="entry name" value="CotJB"/>
    <property type="match status" value="1"/>
</dbReference>
<proteinExistence type="predicted"/>
<accession>A0A174HLY4</accession>
<evidence type="ECO:0000313" key="3">
    <source>
        <dbReference type="Proteomes" id="UP000095706"/>
    </source>
</evidence>